<proteinExistence type="predicted"/>
<dbReference type="Proteomes" id="UP000176944">
    <property type="component" value="Chromosome"/>
</dbReference>
<evidence type="ECO:0000313" key="2">
    <source>
        <dbReference type="Proteomes" id="UP000176944"/>
    </source>
</evidence>
<sequence>MVEREQGAGSREQGAEDVLSFTSTAIKDQPKTEAEKTLFKNYNQLYYNLSLKNLAEVFKEKILK</sequence>
<evidence type="ECO:0000313" key="1">
    <source>
        <dbReference type="EMBL" id="AOY82387.1"/>
    </source>
</evidence>
<name>A0A1D9G408_MOOP1</name>
<accession>A0A1D9G408</accession>
<reference evidence="2" key="1">
    <citation type="submission" date="2016-10" db="EMBL/GenBank/DDBJ databases">
        <title>Comparative genomics uncovers the prolific and rare metabolic potential of the cyanobacterial genus Moorea.</title>
        <authorList>
            <person name="Leao T."/>
            <person name="Castelao G."/>
            <person name="Korobeynikov A."/>
            <person name="Monroe E.A."/>
            <person name="Podell S."/>
            <person name="Glukhov E."/>
            <person name="Allen E."/>
            <person name="Gerwick W.H."/>
            <person name="Gerwick L."/>
        </authorList>
    </citation>
    <scope>NUCLEOTIDE SEQUENCE [LARGE SCALE GENOMIC DNA]</scope>
    <source>
        <strain evidence="2">JHB</strain>
    </source>
</reference>
<organism evidence="1 2">
    <name type="scientific">Moorena producens (strain JHB)</name>
    <dbReference type="NCBI Taxonomy" id="1454205"/>
    <lineage>
        <taxon>Bacteria</taxon>
        <taxon>Bacillati</taxon>
        <taxon>Cyanobacteriota</taxon>
        <taxon>Cyanophyceae</taxon>
        <taxon>Coleofasciculales</taxon>
        <taxon>Coleofasciculaceae</taxon>
        <taxon>Moorena</taxon>
    </lineage>
</organism>
<dbReference type="EMBL" id="CP017708">
    <property type="protein sequence ID" value="AOY82387.1"/>
    <property type="molecule type" value="Genomic_DNA"/>
</dbReference>
<dbReference type="AlphaFoldDB" id="A0A1D9G408"/>
<gene>
    <name evidence="1" type="ORF">BJP36_23240</name>
</gene>
<protein>
    <submittedName>
        <fullName evidence="1">Uncharacterized protein</fullName>
    </submittedName>
</protein>